<dbReference type="PIRSF" id="PIRSF006324">
    <property type="entry name" value="LeuE"/>
    <property type="match status" value="1"/>
</dbReference>
<evidence type="ECO:0000256" key="4">
    <source>
        <dbReference type="ARBA" id="ARBA00022989"/>
    </source>
</evidence>
<evidence type="ECO:0000313" key="8">
    <source>
        <dbReference type="Proteomes" id="UP000186878"/>
    </source>
</evidence>
<feature type="transmembrane region" description="Helical" evidence="6">
    <location>
        <begin position="116"/>
        <end position="137"/>
    </location>
</feature>
<keyword evidence="8" id="KW-1185">Reference proteome</keyword>
<dbReference type="OrthoDB" id="9804822at2"/>
<comment type="caution">
    <text evidence="7">The sequence shown here is derived from an EMBL/GenBank/DDBJ whole genome shotgun (WGS) entry which is preliminary data.</text>
</comment>
<keyword evidence="2" id="KW-1003">Cell membrane</keyword>
<dbReference type="Proteomes" id="UP000186878">
    <property type="component" value="Unassembled WGS sequence"/>
</dbReference>
<keyword evidence="3 6" id="KW-0812">Transmembrane</keyword>
<keyword evidence="5 6" id="KW-0472">Membrane</keyword>
<dbReference type="InterPro" id="IPR001123">
    <property type="entry name" value="LeuE-type"/>
</dbReference>
<evidence type="ECO:0000256" key="1">
    <source>
        <dbReference type="ARBA" id="ARBA00004651"/>
    </source>
</evidence>
<accession>A0A1Q8SS78</accession>
<feature type="transmembrane region" description="Helical" evidence="6">
    <location>
        <begin position="143"/>
        <end position="167"/>
    </location>
</feature>
<feature type="transmembrane region" description="Helical" evidence="6">
    <location>
        <begin position="69"/>
        <end position="88"/>
    </location>
</feature>
<feature type="transmembrane region" description="Helical" evidence="6">
    <location>
        <begin position="6"/>
        <end position="27"/>
    </location>
</feature>
<feature type="transmembrane region" description="Helical" evidence="6">
    <location>
        <begin position="183"/>
        <end position="202"/>
    </location>
</feature>
<evidence type="ECO:0000256" key="6">
    <source>
        <dbReference type="SAM" id="Phobius"/>
    </source>
</evidence>
<keyword evidence="4 6" id="KW-1133">Transmembrane helix</keyword>
<comment type="subcellular location">
    <subcellularLocation>
        <location evidence="1">Cell membrane</location>
        <topology evidence="1">Multi-pass membrane protein</topology>
    </subcellularLocation>
</comment>
<dbReference type="AlphaFoldDB" id="A0A1Q8SS78"/>
<dbReference type="STRING" id="404433.BTW07_10490"/>
<evidence type="ECO:0000256" key="3">
    <source>
        <dbReference type="ARBA" id="ARBA00022692"/>
    </source>
</evidence>
<dbReference type="Pfam" id="PF01810">
    <property type="entry name" value="LysE"/>
    <property type="match status" value="1"/>
</dbReference>
<feature type="transmembrane region" description="Helical" evidence="6">
    <location>
        <begin position="39"/>
        <end position="63"/>
    </location>
</feature>
<dbReference type="GO" id="GO:0015171">
    <property type="term" value="F:amino acid transmembrane transporter activity"/>
    <property type="evidence" value="ECO:0007669"/>
    <property type="project" value="TreeGrafter"/>
</dbReference>
<dbReference type="PANTHER" id="PTHR30086:SF20">
    <property type="entry name" value="ARGININE EXPORTER PROTEIN ARGO-RELATED"/>
    <property type="match status" value="1"/>
</dbReference>
<dbReference type="EMBL" id="MSDO01000012">
    <property type="protein sequence ID" value="OLO04299.1"/>
    <property type="molecule type" value="Genomic_DNA"/>
</dbReference>
<dbReference type="GO" id="GO:0005886">
    <property type="term" value="C:plasma membrane"/>
    <property type="evidence" value="ECO:0007669"/>
    <property type="project" value="UniProtKB-SubCell"/>
</dbReference>
<sequence length="207" mass="22320">MNWDFLPVFLPACFALNMVFGPNNLLATTNAAQVGPLKAVIASLGRIAAFIPMIAIAGIGLGTLLTTSMWFFVVVKWVGAAYLAWLGLKLMLGKPRAVAFEDAAPRSIWHLVRQEFLVAAGNPKAILIFTAFLPQFVTPAHYALSFTVVGALFLAMEVLAIAIYAVLGSRIGKYLRSGTAMQWFNRASGSLMLVFSLGLLAMKRPGV</sequence>
<proteinExistence type="predicted"/>
<gene>
    <name evidence="7" type="ORF">BTW07_10490</name>
</gene>
<reference evidence="7 8" key="1">
    <citation type="submission" date="2016-12" db="EMBL/GenBank/DDBJ databases">
        <title>Draft genome sequences of strains Salinicola socius SMB35, Salinicola sp. MH3R3-1 and Chromohalobacter sp. SMB17 from the Verkhnekamsk potash mining region of Russia.</title>
        <authorList>
            <person name="Mavrodi D.V."/>
            <person name="Olsson B.E."/>
            <person name="Korsakova E.S."/>
            <person name="Pyankova A."/>
            <person name="Mavrodi O.V."/>
            <person name="Plotnikova E.G."/>
        </authorList>
    </citation>
    <scope>NUCLEOTIDE SEQUENCE [LARGE SCALE GENOMIC DNA]</scope>
    <source>
        <strain evidence="7 8">SMB35</strain>
    </source>
</reference>
<organism evidence="7 8">
    <name type="scientific">Salinicola socius</name>
    <dbReference type="NCBI Taxonomy" id="404433"/>
    <lineage>
        <taxon>Bacteria</taxon>
        <taxon>Pseudomonadati</taxon>
        <taxon>Pseudomonadota</taxon>
        <taxon>Gammaproteobacteria</taxon>
        <taxon>Oceanospirillales</taxon>
        <taxon>Halomonadaceae</taxon>
        <taxon>Salinicola</taxon>
    </lineage>
</organism>
<evidence type="ECO:0000313" key="7">
    <source>
        <dbReference type="EMBL" id="OLO04299.1"/>
    </source>
</evidence>
<dbReference type="PANTHER" id="PTHR30086">
    <property type="entry name" value="ARGININE EXPORTER PROTEIN ARGO"/>
    <property type="match status" value="1"/>
</dbReference>
<evidence type="ECO:0000256" key="5">
    <source>
        <dbReference type="ARBA" id="ARBA00023136"/>
    </source>
</evidence>
<name>A0A1Q8SS78_9GAMM</name>
<protein>
    <submittedName>
        <fullName evidence="7">Lysine transporter LysE</fullName>
    </submittedName>
</protein>
<dbReference type="RefSeq" id="WP_075570120.1">
    <property type="nucleotide sequence ID" value="NZ_MSDO01000012.1"/>
</dbReference>
<evidence type="ECO:0000256" key="2">
    <source>
        <dbReference type="ARBA" id="ARBA00022475"/>
    </source>
</evidence>